<dbReference type="InterPro" id="IPR016174">
    <property type="entry name" value="Di-haem_cyt_TM"/>
</dbReference>
<dbReference type="SUPFAM" id="SSF81342">
    <property type="entry name" value="Transmembrane di-heme cytochromes"/>
    <property type="match status" value="1"/>
</dbReference>
<reference evidence="9 10" key="1">
    <citation type="submission" date="2020-03" db="EMBL/GenBank/DDBJ databases">
        <title>Leucobacter sp. nov., isolated from beetles.</title>
        <authorList>
            <person name="Hyun D.-W."/>
            <person name="Bae J.-W."/>
        </authorList>
    </citation>
    <scope>NUCLEOTIDE SEQUENCE [LARGE SCALE GENOMIC DNA]</scope>
    <source>
        <strain evidence="9 10">HDW9C</strain>
    </source>
</reference>
<evidence type="ECO:0000256" key="5">
    <source>
        <dbReference type="ARBA" id="ARBA00023136"/>
    </source>
</evidence>
<dbReference type="Proteomes" id="UP000502677">
    <property type="component" value="Chromosome"/>
</dbReference>
<feature type="transmembrane region" description="Helical" evidence="7">
    <location>
        <begin position="41"/>
        <end position="59"/>
    </location>
</feature>
<dbReference type="GO" id="GO:0005886">
    <property type="term" value="C:plasma membrane"/>
    <property type="evidence" value="ECO:0007669"/>
    <property type="project" value="UniProtKB-SubCell"/>
</dbReference>
<accession>A0A6G7XFL2</accession>
<comment type="subcellular location">
    <subcellularLocation>
        <location evidence="1">Cell membrane</location>
        <topology evidence="1">Multi-pass membrane protein</topology>
    </subcellularLocation>
</comment>
<protein>
    <recommendedName>
        <fullName evidence="8">Cytochrome b561 bacterial/Ni-hydrogenase domain-containing protein</fullName>
    </recommendedName>
</protein>
<feature type="region of interest" description="Disordered" evidence="6">
    <location>
        <begin position="196"/>
        <end position="223"/>
    </location>
</feature>
<evidence type="ECO:0000256" key="3">
    <source>
        <dbReference type="ARBA" id="ARBA00022692"/>
    </source>
</evidence>
<organism evidence="9 10">
    <name type="scientific">Leucobacter viscericola</name>
    <dbReference type="NCBI Taxonomy" id="2714935"/>
    <lineage>
        <taxon>Bacteria</taxon>
        <taxon>Bacillati</taxon>
        <taxon>Actinomycetota</taxon>
        <taxon>Actinomycetes</taxon>
        <taxon>Micrococcales</taxon>
        <taxon>Microbacteriaceae</taxon>
        <taxon>Leucobacter</taxon>
    </lineage>
</organism>
<feature type="domain" description="Cytochrome b561 bacterial/Ni-hydrogenase" evidence="8">
    <location>
        <begin position="46"/>
        <end position="178"/>
    </location>
</feature>
<evidence type="ECO:0000259" key="8">
    <source>
        <dbReference type="Pfam" id="PF01292"/>
    </source>
</evidence>
<evidence type="ECO:0000256" key="2">
    <source>
        <dbReference type="ARBA" id="ARBA00022475"/>
    </source>
</evidence>
<keyword evidence="4 7" id="KW-1133">Transmembrane helix</keyword>
<keyword evidence="10" id="KW-1185">Reference proteome</keyword>
<feature type="transmembrane region" description="Helical" evidence="7">
    <location>
        <begin position="79"/>
        <end position="100"/>
    </location>
</feature>
<sequence length="223" mass="24928">MSDHGTRSRFTDRVAAYVQPRADSLQRALGSPVRNTRMTVVLGRILGVALLVCFATGLYSHLLQSPVGWLVTSPEPSYLYAWTQGSHVVIGSMLIPLVLAKLWTVYPRLFKWPPVTGPVNFLERVSVAAMVACALIVPVSGVLNELQWYPWEFSFRRTHFALSWVLIGAMVLHISVHLPSICKHWRRQVSEMAEAETAEAGMEKSQMDKAQANEAQGVRNDKQ</sequence>
<evidence type="ECO:0000256" key="6">
    <source>
        <dbReference type="SAM" id="MobiDB-lite"/>
    </source>
</evidence>
<dbReference type="KEGG" id="lvi:G7068_08135"/>
<evidence type="ECO:0000256" key="7">
    <source>
        <dbReference type="SAM" id="Phobius"/>
    </source>
</evidence>
<dbReference type="InterPro" id="IPR011577">
    <property type="entry name" value="Cyt_b561_bac/Ni-Hgenase"/>
</dbReference>
<keyword evidence="5 7" id="KW-0472">Membrane</keyword>
<keyword evidence="2" id="KW-1003">Cell membrane</keyword>
<dbReference type="RefSeq" id="WP_166290973.1">
    <property type="nucleotide sequence ID" value="NZ_CP049863.1"/>
</dbReference>
<dbReference type="GO" id="GO:0022904">
    <property type="term" value="P:respiratory electron transport chain"/>
    <property type="evidence" value="ECO:0007669"/>
    <property type="project" value="InterPro"/>
</dbReference>
<keyword evidence="3 7" id="KW-0812">Transmembrane</keyword>
<evidence type="ECO:0000256" key="4">
    <source>
        <dbReference type="ARBA" id="ARBA00022989"/>
    </source>
</evidence>
<gene>
    <name evidence="9" type="ORF">G7068_08135</name>
</gene>
<dbReference type="AlphaFoldDB" id="A0A6G7XFL2"/>
<feature type="transmembrane region" description="Helical" evidence="7">
    <location>
        <begin position="121"/>
        <end position="141"/>
    </location>
</feature>
<evidence type="ECO:0000313" key="10">
    <source>
        <dbReference type="Proteomes" id="UP000502677"/>
    </source>
</evidence>
<evidence type="ECO:0000313" key="9">
    <source>
        <dbReference type="EMBL" id="QIK63168.1"/>
    </source>
</evidence>
<dbReference type="Pfam" id="PF01292">
    <property type="entry name" value="Ni_hydr_CYTB"/>
    <property type="match status" value="1"/>
</dbReference>
<feature type="transmembrane region" description="Helical" evidence="7">
    <location>
        <begin position="161"/>
        <end position="182"/>
    </location>
</feature>
<evidence type="ECO:0000256" key="1">
    <source>
        <dbReference type="ARBA" id="ARBA00004651"/>
    </source>
</evidence>
<name>A0A6G7XFL2_9MICO</name>
<proteinExistence type="predicted"/>
<dbReference type="GO" id="GO:0009055">
    <property type="term" value="F:electron transfer activity"/>
    <property type="evidence" value="ECO:0007669"/>
    <property type="project" value="InterPro"/>
</dbReference>
<dbReference type="EMBL" id="CP049863">
    <property type="protein sequence ID" value="QIK63168.1"/>
    <property type="molecule type" value="Genomic_DNA"/>
</dbReference>